<comment type="caution">
    <text evidence="1">The sequence shown here is derived from an EMBL/GenBank/DDBJ whole genome shotgun (WGS) entry which is preliminary data.</text>
</comment>
<protein>
    <submittedName>
        <fullName evidence="1">Uncharacterized protein</fullName>
    </submittedName>
</protein>
<reference evidence="1 2" key="1">
    <citation type="submission" date="2019-03" db="EMBL/GenBank/DDBJ databases">
        <title>Single cell metagenomics reveals metabolic interactions within the superorganism composed of flagellate Streblomastix strix and complex community of Bacteroidetes bacteria on its surface.</title>
        <authorList>
            <person name="Treitli S.C."/>
            <person name="Kolisko M."/>
            <person name="Husnik F."/>
            <person name="Keeling P."/>
            <person name="Hampl V."/>
        </authorList>
    </citation>
    <scope>NUCLEOTIDE SEQUENCE [LARGE SCALE GENOMIC DNA]</scope>
    <source>
        <strain evidence="1">ST1C</strain>
    </source>
</reference>
<dbReference type="SUPFAM" id="SSF48371">
    <property type="entry name" value="ARM repeat"/>
    <property type="match status" value="1"/>
</dbReference>
<dbReference type="InterPro" id="IPR011989">
    <property type="entry name" value="ARM-like"/>
</dbReference>
<sequence>MLFHSINIVLPTKKQVKYVLKLIETKDCDDNGRYLDLTIENWTLTQNSILDKATYFSLLRTEPFLSLRMNVSIFNFIEYNASIEGTGLIEMNYQPDVFTWDNHLNLVNYSFTNISNEGLLTTYKNSLTILAERNKNRISGFLQVGLINRAAEALNDNSSSQQQPSQVISMNILAVLDQVLTAAEKISNSSKLNDRLEMLKNETKSKEIIWKSKSVLSKLEKQEEEEDNDENQQKYAIEAGTVDSLLRLLSTQPLERISMSHIYAFFIFINSSSDEIGEILYNRNPYISLIHLFDHQDFFIINRAAISLFNLLNNGARTRPSIAPHPHYQNMIAFGGIQKLFTLFKKYANKDIKISTSLCFGHLLRAKLIHD</sequence>
<dbReference type="EMBL" id="SNRW01017997">
    <property type="protein sequence ID" value="KAA6367769.1"/>
    <property type="molecule type" value="Genomic_DNA"/>
</dbReference>
<evidence type="ECO:0000313" key="2">
    <source>
        <dbReference type="Proteomes" id="UP000324800"/>
    </source>
</evidence>
<accession>A0A5J4UB72</accession>
<dbReference type="Gene3D" id="1.25.10.10">
    <property type="entry name" value="Leucine-rich Repeat Variant"/>
    <property type="match status" value="1"/>
</dbReference>
<gene>
    <name evidence="1" type="ORF">EZS28_036703</name>
</gene>
<dbReference type="Proteomes" id="UP000324800">
    <property type="component" value="Unassembled WGS sequence"/>
</dbReference>
<name>A0A5J4UB72_9EUKA</name>
<feature type="non-terminal residue" evidence="1">
    <location>
        <position position="371"/>
    </location>
</feature>
<organism evidence="1 2">
    <name type="scientific">Streblomastix strix</name>
    <dbReference type="NCBI Taxonomy" id="222440"/>
    <lineage>
        <taxon>Eukaryota</taxon>
        <taxon>Metamonada</taxon>
        <taxon>Preaxostyla</taxon>
        <taxon>Oxymonadida</taxon>
        <taxon>Streblomastigidae</taxon>
        <taxon>Streblomastix</taxon>
    </lineage>
</organism>
<dbReference type="AlphaFoldDB" id="A0A5J4UB72"/>
<dbReference type="InterPro" id="IPR016024">
    <property type="entry name" value="ARM-type_fold"/>
</dbReference>
<evidence type="ECO:0000313" key="1">
    <source>
        <dbReference type="EMBL" id="KAA6367769.1"/>
    </source>
</evidence>
<proteinExistence type="predicted"/>